<protein>
    <submittedName>
        <fullName evidence="2">Uncharacterized protein</fullName>
    </submittedName>
</protein>
<name>A0AAI9L339_PECCC</name>
<evidence type="ECO:0000313" key="3">
    <source>
        <dbReference type="Proteomes" id="UP001058167"/>
    </source>
</evidence>
<gene>
    <name evidence="2" type="ORF">Pcaca03_28980</name>
    <name evidence="1" type="ORF">SOASR016_27620</name>
</gene>
<dbReference type="Proteomes" id="UP001165145">
    <property type="component" value="Unassembled WGS sequence"/>
</dbReference>
<evidence type="ECO:0000313" key="1">
    <source>
        <dbReference type="EMBL" id="GKX48010.1"/>
    </source>
</evidence>
<proteinExistence type="predicted"/>
<evidence type="ECO:0000313" key="2">
    <source>
        <dbReference type="EMBL" id="GLV70454.1"/>
    </source>
</evidence>
<comment type="caution">
    <text evidence="2">The sequence shown here is derived from an EMBL/GenBank/DDBJ whole genome shotgun (WGS) entry which is preliminary data.</text>
</comment>
<sequence length="77" mass="8753">MSNDLFRWRKQASADEWKRLASMAGTTVGYLNQIAYGFRRPSARKAEIIEVATRNFGAYQPVTKENLVFTIPRGKTA</sequence>
<dbReference type="Proteomes" id="UP001058167">
    <property type="component" value="Unassembled WGS sequence"/>
</dbReference>
<keyword evidence="3" id="KW-1185">Reference proteome</keyword>
<accession>A0AAI9L339</accession>
<dbReference type="EMBL" id="BRLF01000006">
    <property type="protein sequence ID" value="GKX48010.1"/>
    <property type="molecule type" value="Genomic_DNA"/>
</dbReference>
<organism evidence="2 4">
    <name type="scientific">Pectobacterium carotovorum subsp. carotovorum</name>
    <name type="common">Erwinia carotovora subsp. carotovora</name>
    <dbReference type="NCBI Taxonomy" id="555"/>
    <lineage>
        <taxon>Bacteria</taxon>
        <taxon>Pseudomonadati</taxon>
        <taxon>Pseudomonadota</taxon>
        <taxon>Gammaproteobacteria</taxon>
        <taxon>Enterobacterales</taxon>
        <taxon>Pectobacteriaceae</taxon>
        <taxon>Pectobacterium</taxon>
    </lineage>
</organism>
<evidence type="ECO:0000313" key="4">
    <source>
        <dbReference type="Proteomes" id="UP001165145"/>
    </source>
</evidence>
<reference evidence="1" key="1">
    <citation type="submission" date="2022-06" db="EMBL/GenBank/DDBJ databases">
        <title>Draft genome sequences of Pectobacterium carotovorum subsp. carotovorum str. NBRC12380.</title>
        <authorList>
            <person name="Wakabayashi Y."/>
            <person name="Kojima K."/>
        </authorList>
    </citation>
    <scope>NUCLEOTIDE SEQUENCE</scope>
    <source>
        <strain evidence="1">NBRC 12380</strain>
    </source>
</reference>
<dbReference type="AlphaFoldDB" id="A0AAI9L339"/>
<dbReference type="RefSeq" id="WP_137742515.1">
    <property type="nucleotide sequence ID" value="NZ_BRLF01000006.1"/>
</dbReference>
<reference evidence="2" key="2">
    <citation type="submission" date="2023-02" db="EMBL/GenBank/DDBJ databases">
        <title>Pectobacterium carotovorum subsp. carotovorum NBRC 12380.</title>
        <authorList>
            <person name="Ichikawa N."/>
            <person name="Sato H."/>
            <person name="Tonouchi N."/>
        </authorList>
    </citation>
    <scope>NUCLEOTIDE SEQUENCE</scope>
    <source>
        <strain evidence="2">NBRC 12380</strain>
    </source>
</reference>
<dbReference type="EMBL" id="BSRL01000006">
    <property type="protein sequence ID" value="GLV70454.1"/>
    <property type="molecule type" value="Genomic_DNA"/>
</dbReference>